<dbReference type="PANTHER" id="PTHR39184:SF1">
    <property type="entry name" value="PBSX PHAGE TERMINASE LARGE SUBUNIT"/>
    <property type="match status" value="1"/>
</dbReference>
<dbReference type="RefSeq" id="WP_281462679.1">
    <property type="nucleotide sequence ID" value="NZ_JASBAN010000001.1"/>
</dbReference>
<gene>
    <name evidence="2" type="ORF">QJV33_07160</name>
</gene>
<dbReference type="PANTHER" id="PTHR39184">
    <property type="match status" value="1"/>
</dbReference>
<sequence>MPDIKFPRWARDLFVPARYKLLNGGRGGGKSWAVASALTLQGAQRPLRVICGREFQKSIQESVHQLLCDSIHRNGLSNLYDVKDTKILGKNNTEFIFTGLARNIDSIKSIEGIDIVWIEEAQTISQKSLDFLRPTIRKKDSELWFTWNPDDENDPIQLLKNSLVIDQEQKAIIKKITWRDNLWFPEELNKERLHCLRTNPAQYNHIWEGDFIQSLSEFFKEECFLVDNKPVETPLHINLVFATVDTTLKGGEGKDGTAVCYWGLNTFDENYPLILLDWDLVELEGYLLKDWMNSVVYPNLEILAVQTQAIRGSAGAYVEDKAVGTVLIQQAMSQGLDVYAIDSKLTALGKDRRCILISDVVREGKVKFTFHAYYKTTKFRGITRNHLVKQVVSFSPGDKEADKRQDDLLDAFAYGVAIGLKDSLVDAIE</sequence>
<name>A0ABT6Q843_9PROT</name>
<keyword evidence="3" id="KW-1185">Reference proteome</keyword>
<feature type="domain" description="Phage terminase large subunit N-terminal" evidence="1">
    <location>
        <begin position="18"/>
        <end position="209"/>
    </location>
</feature>
<dbReference type="InterPro" id="IPR035412">
    <property type="entry name" value="Terminase_L_N"/>
</dbReference>
<dbReference type="InterPro" id="IPR027417">
    <property type="entry name" value="P-loop_NTPase"/>
</dbReference>
<organism evidence="2 3">
    <name type="scientific">Commensalibacter nepenthis</name>
    <dbReference type="NCBI Taxonomy" id="3043872"/>
    <lineage>
        <taxon>Bacteria</taxon>
        <taxon>Pseudomonadati</taxon>
        <taxon>Pseudomonadota</taxon>
        <taxon>Alphaproteobacteria</taxon>
        <taxon>Acetobacterales</taxon>
        <taxon>Acetobacteraceae</taxon>
    </lineage>
</organism>
<dbReference type="EMBL" id="JASBAN010000001">
    <property type="protein sequence ID" value="MDI2113059.1"/>
    <property type="molecule type" value="Genomic_DNA"/>
</dbReference>
<dbReference type="Gene3D" id="3.40.50.300">
    <property type="entry name" value="P-loop containing nucleotide triphosphate hydrolases"/>
    <property type="match status" value="1"/>
</dbReference>
<evidence type="ECO:0000313" key="2">
    <source>
        <dbReference type="EMBL" id="MDI2113059.1"/>
    </source>
</evidence>
<evidence type="ECO:0000313" key="3">
    <source>
        <dbReference type="Proteomes" id="UP001431775"/>
    </source>
</evidence>
<reference evidence="2" key="1">
    <citation type="submission" date="2023-05" db="EMBL/GenBank/DDBJ databases">
        <title>Whole genome sequence of Commensalibacter sp.</title>
        <authorList>
            <person name="Charoenyingcharoen P."/>
            <person name="Yukphan P."/>
        </authorList>
    </citation>
    <scope>NUCLEOTIDE SEQUENCE</scope>
    <source>
        <strain evidence="2">TBRC 10068</strain>
    </source>
</reference>
<accession>A0ABT6Q843</accession>
<dbReference type="NCBIfam" id="TIGR01547">
    <property type="entry name" value="phage_term_2"/>
    <property type="match status" value="1"/>
</dbReference>
<dbReference type="Pfam" id="PF04466">
    <property type="entry name" value="Terminase_3"/>
    <property type="match status" value="1"/>
</dbReference>
<dbReference type="Proteomes" id="UP001431775">
    <property type="component" value="Unassembled WGS sequence"/>
</dbReference>
<protein>
    <submittedName>
        <fullName evidence="2">PBSX family phage terminase large subunit</fullName>
    </submittedName>
</protein>
<dbReference type="InterPro" id="IPR006437">
    <property type="entry name" value="Phage_terminase_lsu"/>
</dbReference>
<evidence type="ECO:0000259" key="1">
    <source>
        <dbReference type="Pfam" id="PF04466"/>
    </source>
</evidence>
<proteinExistence type="predicted"/>
<dbReference type="InterPro" id="IPR052380">
    <property type="entry name" value="Viral_DNA_packaging_terminase"/>
</dbReference>
<comment type="caution">
    <text evidence="2">The sequence shown here is derived from an EMBL/GenBank/DDBJ whole genome shotgun (WGS) entry which is preliminary data.</text>
</comment>